<dbReference type="Gene3D" id="3.30.1370.10">
    <property type="entry name" value="K Homology domain, type 1"/>
    <property type="match status" value="2"/>
</dbReference>
<sequence>MFCKKFYFEEFVPSNEHAAEIIGFKGYKIKRISKETHTYIQCPSPNELPIFRIFGDNKFSVDVARIKIRESAMHFDLMRNKKRKIDLQPGDKLETAYFRKYDIPCIIGRKGKQIKKIMTATNVIVISPDTNKEPIFIVSGKERNVEACVLAMKIIAFSASGINYFSRNELFLIHDFFNNNMTEFNFMSCILNIVNVKSFMQRFSCLNQKRIFQKIPEKSSIYKCWNCKNESNKIARTLCHHIISCDSCIAHLYADIYLKCKMCGKKIENFLIEYYHEYSITSY</sequence>
<dbReference type="InterPro" id="IPR036612">
    <property type="entry name" value="KH_dom_type_1_sf"/>
</dbReference>
<dbReference type="SMART" id="SM00322">
    <property type="entry name" value="KH"/>
    <property type="match status" value="2"/>
</dbReference>
<keyword evidence="3" id="KW-1185">Reference proteome</keyword>
<feature type="domain" description="K Homology" evidence="1">
    <location>
        <begin position="79"/>
        <end position="156"/>
    </location>
</feature>
<dbReference type="PANTHER" id="PTHR23285">
    <property type="entry name" value="RING FINGER AND KH DOMAIN CONTAINING PROTEIN 1"/>
    <property type="match status" value="1"/>
</dbReference>
<dbReference type="InterPro" id="IPR004088">
    <property type="entry name" value="KH_dom_type_1"/>
</dbReference>
<reference evidence="2" key="1">
    <citation type="submission" date="2022-01" db="EMBL/GenBank/DDBJ databases">
        <authorList>
            <person name="King R."/>
        </authorList>
    </citation>
    <scope>NUCLEOTIDE SEQUENCE</scope>
</reference>
<organism evidence="2 3">
    <name type="scientific">Chironomus riparius</name>
    <dbReference type="NCBI Taxonomy" id="315576"/>
    <lineage>
        <taxon>Eukaryota</taxon>
        <taxon>Metazoa</taxon>
        <taxon>Ecdysozoa</taxon>
        <taxon>Arthropoda</taxon>
        <taxon>Hexapoda</taxon>
        <taxon>Insecta</taxon>
        <taxon>Pterygota</taxon>
        <taxon>Neoptera</taxon>
        <taxon>Endopterygota</taxon>
        <taxon>Diptera</taxon>
        <taxon>Nematocera</taxon>
        <taxon>Chironomoidea</taxon>
        <taxon>Chironomidae</taxon>
        <taxon>Chironominae</taxon>
        <taxon>Chironomus</taxon>
    </lineage>
</organism>
<dbReference type="Gene3D" id="3.30.40.10">
    <property type="entry name" value="Zinc/RING finger domain, C3HC4 (zinc finger)"/>
    <property type="match status" value="1"/>
</dbReference>
<proteinExistence type="predicted"/>
<evidence type="ECO:0000259" key="1">
    <source>
        <dbReference type="SMART" id="SM00322"/>
    </source>
</evidence>
<protein>
    <recommendedName>
        <fullName evidence="1">K Homology domain-containing protein</fullName>
    </recommendedName>
</protein>
<feature type="domain" description="K Homology" evidence="1">
    <location>
        <begin position="4"/>
        <end position="73"/>
    </location>
</feature>
<dbReference type="InterPro" id="IPR013083">
    <property type="entry name" value="Znf_RING/FYVE/PHD"/>
</dbReference>
<dbReference type="EMBL" id="OU895877">
    <property type="protein sequence ID" value="CAG9799940.1"/>
    <property type="molecule type" value="Genomic_DNA"/>
</dbReference>
<dbReference type="GO" id="GO:0003723">
    <property type="term" value="F:RNA binding"/>
    <property type="evidence" value="ECO:0007669"/>
    <property type="project" value="InterPro"/>
</dbReference>
<dbReference type="GO" id="GO:0010468">
    <property type="term" value="P:regulation of gene expression"/>
    <property type="evidence" value="ECO:0007669"/>
    <property type="project" value="UniProtKB-ARBA"/>
</dbReference>
<dbReference type="AlphaFoldDB" id="A0A9N9RMZ8"/>
<reference evidence="2" key="2">
    <citation type="submission" date="2022-10" db="EMBL/GenBank/DDBJ databases">
        <authorList>
            <consortium name="ENA_rothamsted_submissions"/>
            <consortium name="culmorum"/>
            <person name="King R."/>
        </authorList>
    </citation>
    <scope>NUCLEOTIDE SEQUENCE</scope>
</reference>
<dbReference type="OrthoDB" id="7790780at2759"/>
<evidence type="ECO:0000313" key="2">
    <source>
        <dbReference type="EMBL" id="CAG9799940.1"/>
    </source>
</evidence>
<dbReference type="Proteomes" id="UP001153620">
    <property type="component" value="Chromosome 1"/>
</dbReference>
<evidence type="ECO:0000313" key="3">
    <source>
        <dbReference type="Proteomes" id="UP001153620"/>
    </source>
</evidence>
<dbReference type="PANTHER" id="PTHR23285:SF7">
    <property type="entry name" value="LD09246P1"/>
    <property type="match status" value="1"/>
</dbReference>
<dbReference type="InterPro" id="IPR047227">
    <property type="entry name" value="MEX3"/>
</dbReference>
<name>A0A9N9RMZ8_9DIPT</name>
<dbReference type="InterPro" id="IPR004087">
    <property type="entry name" value="KH_dom"/>
</dbReference>
<accession>A0A9N9RMZ8</accession>
<dbReference type="Pfam" id="PF00013">
    <property type="entry name" value="KH_1"/>
    <property type="match status" value="2"/>
</dbReference>
<dbReference type="SUPFAM" id="SSF54791">
    <property type="entry name" value="Eukaryotic type KH-domain (KH-domain type I)"/>
    <property type="match status" value="2"/>
</dbReference>
<gene>
    <name evidence="2" type="ORF">CHIRRI_LOCUS2899</name>
</gene>